<evidence type="ECO:0000313" key="3">
    <source>
        <dbReference type="Proteomes" id="UP000626109"/>
    </source>
</evidence>
<protein>
    <submittedName>
        <fullName evidence="2">Uncharacterized protein</fullName>
    </submittedName>
</protein>
<name>A0A813I4J1_POLGL</name>
<gene>
    <name evidence="2" type="ORF">PGLA2088_LOCUS3492</name>
</gene>
<dbReference type="Proteomes" id="UP000626109">
    <property type="component" value="Unassembled WGS sequence"/>
</dbReference>
<evidence type="ECO:0000313" key="2">
    <source>
        <dbReference type="EMBL" id="CAE8644944.1"/>
    </source>
</evidence>
<dbReference type="EMBL" id="CAJNNW010003031">
    <property type="protein sequence ID" value="CAE8644944.1"/>
    <property type="molecule type" value="Genomic_DNA"/>
</dbReference>
<feature type="non-terminal residue" evidence="2">
    <location>
        <position position="1"/>
    </location>
</feature>
<evidence type="ECO:0000256" key="1">
    <source>
        <dbReference type="SAM" id="Phobius"/>
    </source>
</evidence>
<keyword evidence="1" id="KW-0472">Membrane</keyword>
<reference evidence="2" key="1">
    <citation type="submission" date="2021-02" db="EMBL/GenBank/DDBJ databases">
        <authorList>
            <person name="Dougan E. K."/>
            <person name="Rhodes N."/>
            <person name="Thang M."/>
            <person name="Chan C."/>
        </authorList>
    </citation>
    <scope>NUCLEOTIDE SEQUENCE</scope>
</reference>
<comment type="caution">
    <text evidence="2">The sequence shown here is derived from an EMBL/GenBank/DDBJ whole genome shotgun (WGS) entry which is preliminary data.</text>
</comment>
<organism evidence="2 3">
    <name type="scientific">Polarella glacialis</name>
    <name type="common">Dinoflagellate</name>
    <dbReference type="NCBI Taxonomy" id="89957"/>
    <lineage>
        <taxon>Eukaryota</taxon>
        <taxon>Sar</taxon>
        <taxon>Alveolata</taxon>
        <taxon>Dinophyceae</taxon>
        <taxon>Suessiales</taxon>
        <taxon>Suessiaceae</taxon>
        <taxon>Polarella</taxon>
    </lineage>
</organism>
<keyword evidence="1" id="KW-0812">Transmembrane</keyword>
<feature type="transmembrane region" description="Helical" evidence="1">
    <location>
        <begin position="68"/>
        <end position="88"/>
    </location>
</feature>
<dbReference type="AlphaFoldDB" id="A0A813I4J1"/>
<proteinExistence type="predicted"/>
<sequence length="236" mass="25718">ENLLPDAKEGEDEFVMLLPWALRERYSTLLASTEALCAAAELRAAQLEKEARAFPWCFQSFERSWRAVAGPIPLAAAILALLLTLLLASPLGGALQLLTVEVAPQNLPPMGPAALAQPGRCHLCVAALVAAEVNALAQVGALSQELVGFETSMGDFDEKLLTWRGIGPDPLWDWVSWRSALTRCVDTSRKIRSRLVLSVHDVMAADSERGSRLVASLAVRRRERLLRARQGKSVIS</sequence>
<keyword evidence="1" id="KW-1133">Transmembrane helix</keyword>
<accession>A0A813I4J1</accession>